<gene>
    <name evidence="2" type="ORF">HQ865_01295</name>
</gene>
<keyword evidence="3" id="KW-1185">Reference proteome</keyword>
<dbReference type="Pfam" id="PF19263">
    <property type="entry name" value="DUF5906"/>
    <property type="match status" value="1"/>
</dbReference>
<dbReference type="InterPro" id="IPR027417">
    <property type="entry name" value="P-loop_NTPase"/>
</dbReference>
<feature type="domain" description="NrS-1 polymerase-like helicase" evidence="1">
    <location>
        <begin position="488"/>
        <end position="589"/>
    </location>
</feature>
<sequence>MAKKQHKKTEAIDATQLDTYFKQRMHHLGITNTADHVITYENLEYPGVYAAQPIFSETERGDIVINYPCLYGGLEYITDTEKPFTRLRIHPDHTQRDGFGRAIKYLSEKGSGVHIFHPPLILKKFADKEKIKTLYVVEGEFKAFAGAALDIDMVGIAGIQMFASADKRLHEDIVAILNTCQVEHLVLLMDADVHHLEWDADLEPNKDLSKRLFDFFTAVRRFKELALDHVKDIYFMHLSQDNMPDNKGLDDLIFSIRNQTPERLPELVTDLLTLAARKPGRLFVGHKIRELGPDKIKALFFLDFHKRVPQSFYNRYDHIIDDRQFTFYKGRYQNKPTNGLELVRHQDADSFMRIGTDYVKVIYVPDAKKIMRRKLKGWTSGELSRDYEKNGVPGFFQMIPRYDEYCNVPCNDDGYEQVIGSCYNMYFKLTHQLSEGAWPTIKAYLKHAFGEAVLSSGHTNYDLALDYLNILYRIPTQRLPIPALVNRKRGTGKSTFLFLVKEMLQENAAFISSEDLKDQFNSDWVPKAAILIDEGFIEKKATLEKLKSYSTAHTINLRMMHVGRQEIPFFGKFILTSNDEDNFAGIDDEEVRFWVNKVPVLTEEDPDLLDKMKAELPHFLYYLSTREALHPKRTRSWFSNDLIDTEAGQRVKKASRGWLYSELETILQESFVKYQYHTLHYTIGELVELLNNRNAAVKFRQADVKKQMFDKFHQEAKLMRYYFPTDPAGRNNLLPDLEQKLGRVYRFFITDFYSDAELRTLCEGEDAIFDYPKLIAMKATDSELPKDAFNDPFNPDNN</sequence>
<evidence type="ECO:0000313" key="2">
    <source>
        <dbReference type="EMBL" id="QKJ28450.1"/>
    </source>
</evidence>
<evidence type="ECO:0000259" key="1">
    <source>
        <dbReference type="Pfam" id="PF19263"/>
    </source>
</evidence>
<dbReference type="Proteomes" id="UP000505355">
    <property type="component" value="Chromosome"/>
</dbReference>
<dbReference type="Gene3D" id="3.40.50.300">
    <property type="entry name" value="P-loop containing nucleotide triphosphate hydrolases"/>
    <property type="match status" value="1"/>
</dbReference>
<dbReference type="EMBL" id="CP054139">
    <property type="protein sequence ID" value="QKJ28450.1"/>
    <property type="molecule type" value="Genomic_DNA"/>
</dbReference>
<dbReference type="KEGG" id="mmab:HQ865_01295"/>
<name>A0A7D4QHK8_9SPHI</name>
<reference evidence="2 3" key="1">
    <citation type="submission" date="2020-05" db="EMBL/GenBank/DDBJ databases">
        <title>Mucilaginibacter mali sp. nov.</title>
        <authorList>
            <person name="Kim H.S."/>
            <person name="Lee K.C."/>
            <person name="Suh M.K."/>
            <person name="Kim J.-S."/>
            <person name="Han K.-I."/>
            <person name="Eom M.K."/>
            <person name="Shin Y.K."/>
            <person name="Lee J.-S."/>
        </authorList>
    </citation>
    <scope>NUCLEOTIDE SEQUENCE [LARGE SCALE GENOMIC DNA]</scope>
    <source>
        <strain evidence="2 3">G2-14</strain>
    </source>
</reference>
<organism evidence="2 3">
    <name type="scientific">Mucilaginibacter mali</name>
    <dbReference type="NCBI Taxonomy" id="2740462"/>
    <lineage>
        <taxon>Bacteria</taxon>
        <taxon>Pseudomonadati</taxon>
        <taxon>Bacteroidota</taxon>
        <taxon>Sphingobacteriia</taxon>
        <taxon>Sphingobacteriales</taxon>
        <taxon>Sphingobacteriaceae</taxon>
        <taxon>Mucilaginibacter</taxon>
    </lineage>
</organism>
<dbReference type="RefSeq" id="WP_173413152.1">
    <property type="nucleotide sequence ID" value="NZ_CP054139.1"/>
</dbReference>
<proteinExistence type="predicted"/>
<evidence type="ECO:0000313" key="3">
    <source>
        <dbReference type="Proteomes" id="UP000505355"/>
    </source>
</evidence>
<dbReference type="InterPro" id="IPR045455">
    <property type="entry name" value="NrS-1_pol-like_helicase"/>
</dbReference>
<protein>
    <recommendedName>
        <fullName evidence="1">NrS-1 polymerase-like helicase domain-containing protein</fullName>
    </recommendedName>
</protein>
<accession>A0A7D4QHK8</accession>
<dbReference type="AlphaFoldDB" id="A0A7D4QHK8"/>